<evidence type="ECO:0000256" key="6">
    <source>
        <dbReference type="SAM" id="Phobius"/>
    </source>
</evidence>
<keyword evidence="3 6" id="KW-0812">Transmembrane</keyword>
<dbReference type="InterPro" id="IPR012809">
    <property type="entry name" value="ECF_CbiQ"/>
</dbReference>
<evidence type="ECO:0000256" key="2">
    <source>
        <dbReference type="ARBA" id="ARBA00022475"/>
    </source>
</evidence>
<protein>
    <submittedName>
        <fullName evidence="7">Cobalt transport protein CbiQ</fullName>
    </submittedName>
</protein>
<dbReference type="AlphaFoldDB" id="A0A3G6J4A2"/>
<feature type="transmembrane region" description="Helical" evidence="6">
    <location>
        <begin position="227"/>
        <end position="249"/>
    </location>
</feature>
<accession>A0A3G6J4A2</accession>
<sequence>MRSLELAAARNRFAHAPVGEKLVALLLVFSGVLLLPPLPTLPLLAGVVLLTAFHARVPWRLYGAMIIAPASFLIPGLIPLVVTFDHSGLLLIEGGLVTAATVLARSTVAMSATMLFALTTPMSEQLMFARKLHLPDFAVHMAMLTYTMIGSLVTTAQAMLFAQSSRLGFRNRRRWIASSAAQAASLFVVAFARARRLQEGLELRADPTALATGRTQVATASSRPSRIVALLVAALIIVGVSWFTTGNWIDPGSRW</sequence>
<dbReference type="InterPro" id="IPR052770">
    <property type="entry name" value="Cobalt_transport_CbiQ"/>
</dbReference>
<gene>
    <name evidence="7" type="primary">cbiQ</name>
    <name evidence="7" type="ORF">CCHOA_02125</name>
</gene>
<keyword evidence="5 6" id="KW-0472">Membrane</keyword>
<evidence type="ECO:0000256" key="4">
    <source>
        <dbReference type="ARBA" id="ARBA00022989"/>
    </source>
</evidence>
<feature type="transmembrane region" description="Helical" evidence="6">
    <location>
        <begin position="137"/>
        <end position="162"/>
    </location>
</feature>
<dbReference type="GO" id="GO:0006824">
    <property type="term" value="P:cobalt ion transport"/>
    <property type="evidence" value="ECO:0007669"/>
    <property type="project" value="InterPro"/>
</dbReference>
<dbReference type="EMBL" id="CP033896">
    <property type="protein sequence ID" value="AZA12847.1"/>
    <property type="molecule type" value="Genomic_DNA"/>
</dbReference>
<dbReference type="InterPro" id="IPR003339">
    <property type="entry name" value="ABC/ECF_trnsptr_transmembrane"/>
</dbReference>
<evidence type="ECO:0000256" key="1">
    <source>
        <dbReference type="ARBA" id="ARBA00004651"/>
    </source>
</evidence>
<dbReference type="GO" id="GO:0043190">
    <property type="term" value="C:ATP-binding cassette (ABC) transporter complex"/>
    <property type="evidence" value="ECO:0007669"/>
    <property type="project" value="InterPro"/>
</dbReference>
<comment type="subcellular location">
    <subcellularLocation>
        <location evidence="1">Cell membrane</location>
        <topology evidence="1">Multi-pass membrane protein</topology>
    </subcellularLocation>
</comment>
<dbReference type="OrthoDB" id="4407546at2"/>
<keyword evidence="2" id="KW-1003">Cell membrane</keyword>
<dbReference type="NCBIfam" id="TIGR02454">
    <property type="entry name" value="ECF_T_CbiQ"/>
    <property type="match status" value="1"/>
</dbReference>
<reference evidence="7 8" key="1">
    <citation type="submission" date="2018-11" db="EMBL/GenBank/DDBJ databases">
        <authorList>
            <person name="Kleinhagauer T."/>
            <person name="Glaeser S.P."/>
            <person name="Spergser J."/>
            <person name="Ruckert C."/>
            <person name="Kaempfer P."/>
            <person name="Busse H.-J."/>
        </authorList>
    </citation>
    <scope>NUCLEOTIDE SEQUENCE [LARGE SCALE GENOMIC DNA]</scope>
    <source>
        <strain evidence="7 8">200CH</strain>
    </source>
</reference>
<dbReference type="KEGG" id="ccho:CCHOA_02125"/>
<evidence type="ECO:0000313" key="7">
    <source>
        <dbReference type="EMBL" id="AZA12847.1"/>
    </source>
</evidence>
<dbReference type="CDD" id="cd16914">
    <property type="entry name" value="EcfT"/>
    <property type="match status" value="1"/>
</dbReference>
<name>A0A3G6J4A2_9CORY</name>
<keyword evidence="4 6" id="KW-1133">Transmembrane helix</keyword>
<dbReference type="PANTHER" id="PTHR43723">
    <property type="entry name" value="COBALT TRANSPORT PROTEIN CBIQ"/>
    <property type="match status" value="1"/>
</dbReference>
<evidence type="ECO:0000256" key="3">
    <source>
        <dbReference type="ARBA" id="ARBA00022692"/>
    </source>
</evidence>
<dbReference type="PANTHER" id="PTHR43723:SF1">
    <property type="entry name" value="COBALT TRANSPORT PROTEIN CBIQ"/>
    <property type="match status" value="1"/>
</dbReference>
<dbReference type="RefSeq" id="WP_123926191.1">
    <property type="nucleotide sequence ID" value="NZ_CP033896.1"/>
</dbReference>
<evidence type="ECO:0000313" key="8">
    <source>
        <dbReference type="Proteomes" id="UP000269019"/>
    </source>
</evidence>
<dbReference type="Pfam" id="PF02361">
    <property type="entry name" value="CbiQ"/>
    <property type="match status" value="1"/>
</dbReference>
<keyword evidence="8" id="KW-1185">Reference proteome</keyword>
<feature type="transmembrane region" description="Helical" evidence="6">
    <location>
        <begin position="22"/>
        <end position="55"/>
    </location>
</feature>
<feature type="transmembrane region" description="Helical" evidence="6">
    <location>
        <begin position="61"/>
        <end position="84"/>
    </location>
</feature>
<organism evidence="7 8">
    <name type="scientific">Corynebacterium choanae</name>
    <dbReference type="NCBI Taxonomy" id="1862358"/>
    <lineage>
        <taxon>Bacteria</taxon>
        <taxon>Bacillati</taxon>
        <taxon>Actinomycetota</taxon>
        <taxon>Actinomycetes</taxon>
        <taxon>Mycobacteriales</taxon>
        <taxon>Corynebacteriaceae</taxon>
        <taxon>Corynebacterium</taxon>
    </lineage>
</organism>
<dbReference type="Proteomes" id="UP000269019">
    <property type="component" value="Chromosome"/>
</dbReference>
<evidence type="ECO:0000256" key="5">
    <source>
        <dbReference type="ARBA" id="ARBA00023136"/>
    </source>
</evidence>
<proteinExistence type="predicted"/>
<feature type="transmembrane region" description="Helical" evidence="6">
    <location>
        <begin position="96"/>
        <end position="117"/>
    </location>
</feature>